<evidence type="ECO:0000313" key="2">
    <source>
        <dbReference type="Proteomes" id="UP000541444"/>
    </source>
</evidence>
<reference evidence="1 2" key="1">
    <citation type="journal article" date="2020" name="IScience">
        <title>Genome Sequencing of the Endangered Kingdonia uniflora (Circaeasteraceae, Ranunculales) Reveals Potential Mechanisms of Evolutionary Specialization.</title>
        <authorList>
            <person name="Sun Y."/>
            <person name="Deng T."/>
            <person name="Zhang A."/>
            <person name="Moore M.J."/>
            <person name="Landis J.B."/>
            <person name="Lin N."/>
            <person name="Zhang H."/>
            <person name="Zhang X."/>
            <person name="Huang J."/>
            <person name="Zhang X."/>
            <person name="Sun H."/>
            <person name="Wang H."/>
        </authorList>
    </citation>
    <scope>NUCLEOTIDE SEQUENCE [LARGE SCALE GENOMIC DNA]</scope>
    <source>
        <strain evidence="1">TB1705</strain>
        <tissue evidence="1">Leaf</tissue>
    </source>
</reference>
<protein>
    <submittedName>
        <fullName evidence="1">Uncharacterized protein</fullName>
    </submittedName>
</protein>
<evidence type="ECO:0000313" key="1">
    <source>
        <dbReference type="EMBL" id="KAF6165701.1"/>
    </source>
</evidence>
<dbReference type="AlphaFoldDB" id="A0A7J7NEP9"/>
<dbReference type="EMBL" id="JACGCM010000816">
    <property type="protein sequence ID" value="KAF6165701.1"/>
    <property type="molecule type" value="Genomic_DNA"/>
</dbReference>
<gene>
    <name evidence="1" type="ORF">GIB67_012598</name>
</gene>
<dbReference type="Proteomes" id="UP000541444">
    <property type="component" value="Unassembled WGS sequence"/>
</dbReference>
<comment type="caution">
    <text evidence="1">The sequence shown here is derived from an EMBL/GenBank/DDBJ whole genome shotgun (WGS) entry which is preliminary data.</text>
</comment>
<keyword evidence="2" id="KW-1185">Reference proteome</keyword>
<name>A0A7J7NEP9_9MAGN</name>
<accession>A0A7J7NEP9</accession>
<sequence length="55" mass="6440">MMIDSRFEYFNSLLNLSRIISPHSKKTSPRKIGFSKNRNHDLCSNRNKCIRIKSG</sequence>
<proteinExistence type="predicted"/>
<organism evidence="1 2">
    <name type="scientific">Kingdonia uniflora</name>
    <dbReference type="NCBI Taxonomy" id="39325"/>
    <lineage>
        <taxon>Eukaryota</taxon>
        <taxon>Viridiplantae</taxon>
        <taxon>Streptophyta</taxon>
        <taxon>Embryophyta</taxon>
        <taxon>Tracheophyta</taxon>
        <taxon>Spermatophyta</taxon>
        <taxon>Magnoliopsida</taxon>
        <taxon>Ranunculales</taxon>
        <taxon>Circaeasteraceae</taxon>
        <taxon>Kingdonia</taxon>
    </lineage>
</organism>